<sequence length="321" mass="36569">MQLTFGVWPRLPRLCGTASSVRFQITDQRDSGTGLHHARCEPQALKSINAAQPSPRHRSSRPRSARIPRRLPSLAAFIASDPELAVYRRFDRLATRNLLYLQSELLHLESKLDGFDEEDRKRDVGDDLRASARVWEVLARKGNEHDRERMELVLRSRQVLDEYYKLLHHHRSLLALEQPHTRVLNALKKWFGRFGKPTLFGPDENLFIDLKDLVALRPAQGQDRLSLLLRRFNYFFRQKRDVPDSWGGIKYFPEHRVTRSVKLISTVVSAALLAGSVVALYSTKLLGVKLGLICVFTVLFAAALVLLTNARQVEIFGASAA</sequence>
<evidence type="ECO:0000313" key="5">
    <source>
        <dbReference type="Proteomes" id="UP000750711"/>
    </source>
</evidence>
<accession>A0A9P8L2V2</accession>
<keyword evidence="2" id="KW-0472">Membrane</keyword>
<protein>
    <recommendedName>
        <fullName evidence="3">DUF6594 domain-containing protein</fullName>
    </recommendedName>
</protein>
<dbReference type="Proteomes" id="UP000750711">
    <property type="component" value="Unassembled WGS sequence"/>
</dbReference>
<dbReference type="PANTHER" id="PTHR34502:SF4">
    <property type="entry name" value="DUF6594 DOMAIN-CONTAINING PROTEIN"/>
    <property type="match status" value="1"/>
</dbReference>
<proteinExistence type="predicted"/>
<gene>
    <name evidence="4" type="ORF">GP486_007298</name>
</gene>
<feature type="transmembrane region" description="Helical" evidence="2">
    <location>
        <begin position="263"/>
        <end position="282"/>
    </location>
</feature>
<evidence type="ECO:0000256" key="1">
    <source>
        <dbReference type="SAM" id="MobiDB-lite"/>
    </source>
</evidence>
<feature type="region of interest" description="Disordered" evidence="1">
    <location>
        <begin position="44"/>
        <end position="65"/>
    </location>
</feature>
<dbReference type="PANTHER" id="PTHR34502">
    <property type="entry name" value="DUF6594 DOMAIN-CONTAINING PROTEIN-RELATED"/>
    <property type="match status" value="1"/>
</dbReference>
<feature type="transmembrane region" description="Helical" evidence="2">
    <location>
        <begin position="288"/>
        <end position="307"/>
    </location>
</feature>
<reference evidence="4" key="1">
    <citation type="submission" date="2021-03" db="EMBL/GenBank/DDBJ databases">
        <title>Comparative genomics and phylogenomic investigation of the class Geoglossomycetes provide insights into ecological specialization and systematics.</title>
        <authorList>
            <person name="Melie T."/>
            <person name="Pirro S."/>
            <person name="Miller A.N."/>
            <person name="Quandt A."/>
        </authorList>
    </citation>
    <scope>NUCLEOTIDE SEQUENCE</scope>
    <source>
        <strain evidence="4">CAQ_001_2017</strain>
    </source>
</reference>
<evidence type="ECO:0000313" key="4">
    <source>
        <dbReference type="EMBL" id="KAH0551488.1"/>
    </source>
</evidence>
<name>A0A9P8L2V2_9PEZI</name>
<dbReference type="AlphaFoldDB" id="A0A9P8L2V2"/>
<comment type="caution">
    <text evidence="4">The sequence shown here is derived from an EMBL/GenBank/DDBJ whole genome shotgun (WGS) entry which is preliminary data.</text>
</comment>
<dbReference type="InterPro" id="IPR046529">
    <property type="entry name" value="DUF6594"/>
</dbReference>
<organism evidence="4 5">
    <name type="scientific">Trichoglossum hirsutum</name>
    <dbReference type="NCBI Taxonomy" id="265104"/>
    <lineage>
        <taxon>Eukaryota</taxon>
        <taxon>Fungi</taxon>
        <taxon>Dikarya</taxon>
        <taxon>Ascomycota</taxon>
        <taxon>Pezizomycotina</taxon>
        <taxon>Geoglossomycetes</taxon>
        <taxon>Geoglossales</taxon>
        <taxon>Geoglossaceae</taxon>
        <taxon>Trichoglossum</taxon>
    </lineage>
</organism>
<feature type="compositionally biased region" description="Basic residues" evidence="1">
    <location>
        <begin position="55"/>
        <end position="65"/>
    </location>
</feature>
<feature type="domain" description="DUF6594" evidence="3">
    <location>
        <begin position="72"/>
        <end position="321"/>
    </location>
</feature>
<dbReference type="Pfam" id="PF20237">
    <property type="entry name" value="DUF6594"/>
    <property type="match status" value="1"/>
</dbReference>
<keyword evidence="5" id="KW-1185">Reference proteome</keyword>
<keyword evidence="2" id="KW-1133">Transmembrane helix</keyword>
<evidence type="ECO:0000256" key="2">
    <source>
        <dbReference type="SAM" id="Phobius"/>
    </source>
</evidence>
<evidence type="ECO:0000259" key="3">
    <source>
        <dbReference type="Pfam" id="PF20237"/>
    </source>
</evidence>
<dbReference type="EMBL" id="JAGHQM010001990">
    <property type="protein sequence ID" value="KAH0551488.1"/>
    <property type="molecule type" value="Genomic_DNA"/>
</dbReference>
<keyword evidence="2" id="KW-0812">Transmembrane</keyword>